<feature type="compositionally biased region" description="Polar residues" evidence="6">
    <location>
        <begin position="457"/>
        <end position="467"/>
    </location>
</feature>
<name>A0A507DLL0_9FUNG</name>
<dbReference type="Gene3D" id="1.10.287.110">
    <property type="entry name" value="DnaJ domain"/>
    <property type="match status" value="1"/>
</dbReference>
<feature type="compositionally biased region" description="Low complexity" evidence="6">
    <location>
        <begin position="184"/>
        <end position="199"/>
    </location>
</feature>
<feature type="compositionally biased region" description="Polar residues" evidence="6">
    <location>
        <begin position="113"/>
        <end position="133"/>
    </location>
</feature>
<dbReference type="AlphaFoldDB" id="A0A507DLL0"/>
<dbReference type="STRING" id="286115.A0A507DLL0"/>
<evidence type="ECO:0000313" key="8">
    <source>
        <dbReference type="EMBL" id="TPX48562.1"/>
    </source>
</evidence>
<dbReference type="PANTHER" id="PTHR45984">
    <property type="entry name" value="RNA (RNA) POLYMERASE II ASSOCIATED PROTEIN HOMOLOG"/>
    <property type="match status" value="1"/>
</dbReference>
<evidence type="ECO:0000256" key="1">
    <source>
        <dbReference type="ARBA" id="ARBA00004496"/>
    </source>
</evidence>
<dbReference type="Proteomes" id="UP000317494">
    <property type="component" value="Unassembled WGS sequence"/>
</dbReference>
<feature type="region of interest" description="Disordered" evidence="6">
    <location>
        <begin position="457"/>
        <end position="523"/>
    </location>
</feature>
<dbReference type="InterPro" id="IPR036869">
    <property type="entry name" value="J_dom_sf"/>
</dbReference>
<dbReference type="PROSITE" id="PS50030">
    <property type="entry name" value="UBA"/>
    <property type="match status" value="1"/>
</dbReference>
<dbReference type="Proteomes" id="UP000320475">
    <property type="component" value="Unassembled WGS sequence"/>
</dbReference>
<dbReference type="InterPro" id="IPR015940">
    <property type="entry name" value="UBA"/>
</dbReference>
<keyword evidence="4 5" id="KW-0802">TPR repeat</keyword>
<dbReference type="GO" id="GO:0006626">
    <property type="term" value="P:protein targeting to mitochondrion"/>
    <property type="evidence" value="ECO:0007669"/>
    <property type="project" value="TreeGrafter"/>
</dbReference>
<reference evidence="10 11" key="1">
    <citation type="journal article" date="2019" name="Sci. Rep.">
        <title>Comparative genomics of chytrid fungi reveal insights into the obligate biotrophic and pathogenic lifestyle of Synchytrium endobioticum.</title>
        <authorList>
            <person name="van de Vossenberg B.T.L.H."/>
            <person name="Warris S."/>
            <person name="Nguyen H.D.T."/>
            <person name="van Gent-Pelzer M.P.E."/>
            <person name="Joly D.L."/>
            <person name="van de Geest H.C."/>
            <person name="Bonants P.J.M."/>
            <person name="Smith D.S."/>
            <person name="Levesque C.A."/>
            <person name="van der Lee T.A.J."/>
        </authorList>
    </citation>
    <scope>NUCLEOTIDE SEQUENCE [LARGE SCALE GENOMIC DNA]</scope>
    <source>
        <strain evidence="8 11">LEV6574</strain>
        <strain evidence="9 10">MB42</strain>
    </source>
</reference>
<feature type="compositionally biased region" description="Polar residues" evidence="6">
    <location>
        <begin position="223"/>
        <end position="240"/>
    </location>
</feature>
<feature type="region of interest" description="Disordered" evidence="6">
    <location>
        <begin position="172"/>
        <end position="292"/>
    </location>
</feature>
<feature type="region of interest" description="Disordered" evidence="6">
    <location>
        <begin position="613"/>
        <end position="652"/>
    </location>
</feature>
<organism evidence="9 10">
    <name type="scientific">Synchytrium endobioticum</name>
    <dbReference type="NCBI Taxonomy" id="286115"/>
    <lineage>
        <taxon>Eukaryota</taxon>
        <taxon>Fungi</taxon>
        <taxon>Fungi incertae sedis</taxon>
        <taxon>Chytridiomycota</taxon>
        <taxon>Chytridiomycota incertae sedis</taxon>
        <taxon>Chytridiomycetes</taxon>
        <taxon>Synchytriales</taxon>
        <taxon>Synchytriaceae</taxon>
        <taxon>Synchytrium</taxon>
    </lineage>
</organism>
<keyword evidence="10" id="KW-1185">Reference proteome</keyword>
<feature type="region of interest" description="Disordered" evidence="6">
    <location>
        <begin position="353"/>
        <end position="395"/>
    </location>
</feature>
<dbReference type="SUPFAM" id="SSF48452">
    <property type="entry name" value="TPR-like"/>
    <property type="match status" value="1"/>
</dbReference>
<dbReference type="InterPro" id="IPR011990">
    <property type="entry name" value="TPR-like_helical_dom_sf"/>
</dbReference>
<sequence length="1030" mass="110297">MQPHFATLSPNTASHTNPGSVLSTPSNTNSMKPLSSNTPTALSSDRSAPRAPDVFDNLLSFGSSNSANKVAAGQSLLPTSNSSTSRQTSTLDEQRRQAAGLGSGNSGLATPKQVVSQDSWATFSGVTPGTSQPSQQYSQQLGFGSSSGNNLHHSSLFGANVSSSIPSSIPSNFGAQFQPMTPTLSPSLPNNNQQQPSQQRTPSPDKFGDLLGGSGFTAGFGSKRQSTSPSSMHSMVQQMSPPKPLPQQIQQPESQHPQLVGFMSLPCMPMGGRPSTPSSTNLLNSSSMEPKPLDSIAGGGTWDWEFLAQPKPSLLSIGSAVHNTDNSPDPFDVSFLSSSQVQAAPKLERQVSHDNPLGILGGTAPVTPKVSSTEPTNNKVQRLSPIISPPASRPSTVLEHDHALASVMDAGFDLIEASNALEAAGGDITLAIELLQQTQEANKALAAQLHVDWKSNSMRNNKSTVGDQSHREHAWDADDTHGSNASRDSATARASAQLSKTVVTTEDRREVESTPSTSKDTSSFKFALSSLSSGLAFVKSRKIYTGPSDARNAQSVESSQSHEKRMGDLSDIETVVSKGLDLVSSMWKARNIIPKGINPVDASNDDVSDYVKFGDNVPYRDDSDGDEESEERIYPSNSSDEVAVESKGGGATGHVKMDDGKAYATEVETALPPRSLSVSQAASIMQLSPPRPTKPVVVATPEQITVSDSFKEKGNVLFKQGQFGDAEAEYTQAITILPPGHLNLVTVYNNRAAARLKTGQYKGVVDDAAAVLEIDKRDCKSLLRRAAAYEAMEKWAEARDDYKRILSTDATVKGVSNGLSRCQKALELTGKDVETGVASGINNSAISMKSSSTTFAIAEFDAISPKPMTTSPAKVDSQVVPDKFELFDPVHSTAETAKPVDPYVERAVKKAVDSLRQAHQLAEAEDAMKLALKDQIDLKMSQWRHGKEANLRALLASMETVWNQSTTWQNIQMSELITPQQVKIKYMKTVGRVHPDKLARDATLEQQLYANAIFSTLNKAWDAFKAQNGL</sequence>
<gene>
    <name evidence="8" type="ORF">SeLEV6574_g01978</name>
    <name evidence="9" type="ORF">SeMB42_g01503</name>
</gene>
<feature type="compositionally biased region" description="Low complexity" evidence="6">
    <location>
        <begin position="79"/>
        <end position="90"/>
    </location>
</feature>
<keyword evidence="2" id="KW-0963">Cytoplasm</keyword>
<dbReference type="EMBL" id="QEAN01000039">
    <property type="protein sequence ID" value="TPX52311.1"/>
    <property type="molecule type" value="Genomic_DNA"/>
</dbReference>
<dbReference type="SUPFAM" id="SSF46934">
    <property type="entry name" value="UBA-like"/>
    <property type="match status" value="1"/>
</dbReference>
<feature type="compositionally biased region" description="Low complexity" evidence="6">
    <location>
        <begin position="483"/>
        <end position="496"/>
    </location>
</feature>
<feature type="compositionally biased region" description="Polar residues" evidence="6">
    <location>
        <begin position="8"/>
        <end position="46"/>
    </location>
</feature>
<dbReference type="FunFam" id="1.10.287.110:FF:000002">
    <property type="entry name" value="putative tyrosine-protein phosphatase auxilin isoform X2"/>
    <property type="match status" value="1"/>
</dbReference>
<feature type="compositionally biased region" description="Low complexity" evidence="6">
    <location>
        <begin position="246"/>
        <end position="258"/>
    </location>
</feature>
<keyword evidence="3" id="KW-0677">Repeat</keyword>
<dbReference type="InterPro" id="IPR019734">
    <property type="entry name" value="TPR_rpt"/>
</dbReference>
<comment type="caution">
    <text evidence="9">The sequence shown here is derived from an EMBL/GenBank/DDBJ whole genome shotgun (WGS) entry which is preliminary data.</text>
</comment>
<dbReference type="PROSITE" id="PS50005">
    <property type="entry name" value="TPR"/>
    <property type="match status" value="1"/>
</dbReference>
<dbReference type="GO" id="GO:0005829">
    <property type="term" value="C:cytosol"/>
    <property type="evidence" value="ECO:0007669"/>
    <property type="project" value="TreeGrafter"/>
</dbReference>
<evidence type="ECO:0000256" key="6">
    <source>
        <dbReference type="SAM" id="MobiDB-lite"/>
    </source>
</evidence>
<evidence type="ECO:0000313" key="10">
    <source>
        <dbReference type="Proteomes" id="UP000317494"/>
    </source>
</evidence>
<dbReference type="OrthoDB" id="1717591at2759"/>
<evidence type="ECO:0000256" key="4">
    <source>
        <dbReference type="ARBA" id="ARBA00022803"/>
    </source>
</evidence>
<evidence type="ECO:0000313" key="11">
    <source>
        <dbReference type="Proteomes" id="UP000320475"/>
    </source>
</evidence>
<evidence type="ECO:0000256" key="3">
    <source>
        <dbReference type="ARBA" id="ARBA00022737"/>
    </source>
</evidence>
<feature type="repeat" description="TPR" evidence="5">
    <location>
        <begin position="707"/>
        <end position="740"/>
    </location>
</feature>
<accession>A0A507DLL0</accession>
<feature type="region of interest" description="Disordered" evidence="6">
    <location>
        <begin position="547"/>
        <end position="567"/>
    </location>
</feature>
<evidence type="ECO:0000256" key="5">
    <source>
        <dbReference type="PROSITE-ProRule" id="PRU00339"/>
    </source>
</evidence>
<dbReference type="GO" id="GO:0031072">
    <property type="term" value="F:heat shock protein binding"/>
    <property type="evidence" value="ECO:0007669"/>
    <property type="project" value="TreeGrafter"/>
</dbReference>
<dbReference type="SMART" id="SM00028">
    <property type="entry name" value="TPR"/>
    <property type="match status" value="3"/>
</dbReference>
<evidence type="ECO:0000313" key="9">
    <source>
        <dbReference type="EMBL" id="TPX52311.1"/>
    </source>
</evidence>
<evidence type="ECO:0000259" key="7">
    <source>
        <dbReference type="PROSITE" id="PS50030"/>
    </source>
</evidence>
<feature type="compositionally biased region" description="Polar residues" evidence="6">
    <location>
        <begin position="369"/>
        <end position="381"/>
    </location>
</feature>
<feature type="domain" description="UBA" evidence="7">
    <location>
        <begin position="397"/>
        <end position="438"/>
    </location>
</feature>
<dbReference type="SUPFAM" id="SSF46565">
    <property type="entry name" value="Chaperone J-domain"/>
    <property type="match status" value="1"/>
</dbReference>
<evidence type="ECO:0000256" key="2">
    <source>
        <dbReference type="ARBA" id="ARBA00022490"/>
    </source>
</evidence>
<dbReference type="GO" id="GO:0005739">
    <property type="term" value="C:mitochondrion"/>
    <property type="evidence" value="ECO:0007669"/>
    <property type="project" value="TreeGrafter"/>
</dbReference>
<dbReference type="EMBL" id="QEAM01000050">
    <property type="protein sequence ID" value="TPX48562.1"/>
    <property type="molecule type" value="Genomic_DNA"/>
</dbReference>
<feature type="region of interest" description="Disordered" evidence="6">
    <location>
        <begin position="73"/>
        <end position="146"/>
    </location>
</feature>
<feature type="compositionally biased region" description="Basic and acidic residues" evidence="6">
    <location>
        <begin position="468"/>
        <end position="481"/>
    </location>
</feature>
<feature type="compositionally biased region" description="Low complexity" evidence="6">
    <location>
        <begin position="134"/>
        <end position="146"/>
    </location>
</feature>
<dbReference type="VEuPathDB" id="FungiDB:SeMB42_g01503"/>
<feature type="compositionally biased region" description="Low complexity" evidence="6">
    <location>
        <begin position="274"/>
        <end position="287"/>
    </location>
</feature>
<comment type="subcellular location">
    <subcellularLocation>
        <location evidence="1">Cytoplasm</location>
    </subcellularLocation>
</comment>
<protein>
    <recommendedName>
        <fullName evidence="7">UBA domain-containing protein</fullName>
    </recommendedName>
</protein>
<feature type="region of interest" description="Disordered" evidence="6">
    <location>
        <begin position="1"/>
        <end position="50"/>
    </location>
</feature>
<dbReference type="Gene3D" id="1.25.40.10">
    <property type="entry name" value="Tetratricopeptide repeat domain"/>
    <property type="match status" value="1"/>
</dbReference>
<dbReference type="InterPro" id="IPR009060">
    <property type="entry name" value="UBA-like_sf"/>
</dbReference>
<feature type="compositionally biased region" description="Polar residues" evidence="6">
    <location>
        <begin position="173"/>
        <end position="183"/>
    </location>
</feature>
<proteinExistence type="predicted"/>
<dbReference type="PANTHER" id="PTHR45984:SF1">
    <property type="entry name" value="SPAG1 AXONEMAL DYNEIN ASSEMBLY FACTOR"/>
    <property type="match status" value="1"/>
</dbReference>
<dbReference type="InterPro" id="IPR051982">
    <property type="entry name" value="CiliaryAsmbly_MitoImport"/>
</dbReference>